<reference evidence="1" key="1">
    <citation type="submission" date="2021-06" db="EMBL/GenBank/DDBJ databases">
        <authorList>
            <person name="Hodson N. C."/>
            <person name="Mongue J. A."/>
            <person name="Jaron S. K."/>
        </authorList>
    </citation>
    <scope>NUCLEOTIDE SEQUENCE</scope>
</reference>
<protein>
    <submittedName>
        <fullName evidence="1">Uncharacterized protein</fullName>
    </submittedName>
</protein>
<evidence type="ECO:0000313" key="2">
    <source>
        <dbReference type="Proteomes" id="UP000708208"/>
    </source>
</evidence>
<proteinExistence type="predicted"/>
<accession>A0A8J2K7G1</accession>
<evidence type="ECO:0000313" key="1">
    <source>
        <dbReference type="EMBL" id="CAG7733467.1"/>
    </source>
</evidence>
<dbReference type="EMBL" id="CAJVCH010249478">
    <property type="protein sequence ID" value="CAG7733467.1"/>
    <property type="molecule type" value="Genomic_DNA"/>
</dbReference>
<gene>
    <name evidence="1" type="ORF">AFUS01_LOCUS21910</name>
</gene>
<organism evidence="1 2">
    <name type="scientific">Allacma fusca</name>
    <dbReference type="NCBI Taxonomy" id="39272"/>
    <lineage>
        <taxon>Eukaryota</taxon>
        <taxon>Metazoa</taxon>
        <taxon>Ecdysozoa</taxon>
        <taxon>Arthropoda</taxon>
        <taxon>Hexapoda</taxon>
        <taxon>Collembola</taxon>
        <taxon>Symphypleona</taxon>
        <taxon>Sminthuridae</taxon>
        <taxon>Allacma</taxon>
    </lineage>
</organism>
<keyword evidence="2" id="KW-1185">Reference proteome</keyword>
<feature type="non-terminal residue" evidence="1">
    <location>
        <position position="1"/>
    </location>
</feature>
<comment type="caution">
    <text evidence="1">The sequence shown here is derived from an EMBL/GenBank/DDBJ whole genome shotgun (WGS) entry which is preliminary data.</text>
</comment>
<dbReference type="AlphaFoldDB" id="A0A8J2K7G1"/>
<dbReference type="Proteomes" id="UP000708208">
    <property type="component" value="Unassembled WGS sequence"/>
</dbReference>
<name>A0A8J2K7G1_9HEXA</name>
<sequence>MLTIFIQVYEMPEAIEMEKEILDFGKLICVADFEKAASKIL</sequence>